<feature type="compositionally biased region" description="Polar residues" evidence="1">
    <location>
        <begin position="174"/>
        <end position="185"/>
    </location>
</feature>
<gene>
    <name evidence="2" type="ORF">H1R20_g13228</name>
</gene>
<feature type="compositionally biased region" description="Acidic residues" evidence="1">
    <location>
        <begin position="233"/>
        <end position="242"/>
    </location>
</feature>
<comment type="caution">
    <text evidence="2">The sequence shown here is derived from an EMBL/GenBank/DDBJ whole genome shotgun (WGS) entry which is preliminary data.</text>
</comment>
<keyword evidence="3" id="KW-1185">Reference proteome</keyword>
<feature type="compositionally biased region" description="Basic and acidic residues" evidence="1">
    <location>
        <begin position="1200"/>
        <end position="1215"/>
    </location>
</feature>
<feature type="compositionally biased region" description="Basic and acidic residues" evidence="1">
    <location>
        <begin position="773"/>
        <end position="782"/>
    </location>
</feature>
<feature type="compositionally biased region" description="Acidic residues" evidence="1">
    <location>
        <begin position="504"/>
        <end position="517"/>
    </location>
</feature>
<feature type="compositionally biased region" description="Acidic residues" evidence="1">
    <location>
        <begin position="1063"/>
        <end position="1075"/>
    </location>
</feature>
<dbReference type="AlphaFoldDB" id="A0A9W8IWB2"/>
<feature type="region of interest" description="Disordered" evidence="1">
    <location>
        <begin position="495"/>
        <end position="672"/>
    </location>
</feature>
<feature type="compositionally biased region" description="Basic and acidic residues" evidence="1">
    <location>
        <begin position="308"/>
        <end position="323"/>
    </location>
</feature>
<protein>
    <submittedName>
        <fullName evidence="2">Uncharacterized protein</fullName>
    </submittedName>
</protein>
<evidence type="ECO:0000313" key="2">
    <source>
        <dbReference type="EMBL" id="KAJ2923865.1"/>
    </source>
</evidence>
<feature type="region of interest" description="Disordered" evidence="1">
    <location>
        <begin position="259"/>
        <end position="455"/>
    </location>
</feature>
<feature type="compositionally biased region" description="Basic and acidic residues" evidence="1">
    <location>
        <begin position="561"/>
        <end position="570"/>
    </location>
</feature>
<feature type="compositionally biased region" description="Basic residues" evidence="1">
    <location>
        <begin position="357"/>
        <end position="367"/>
    </location>
</feature>
<feature type="region of interest" description="Disordered" evidence="1">
    <location>
        <begin position="1"/>
        <end position="42"/>
    </location>
</feature>
<feature type="region of interest" description="Disordered" evidence="1">
    <location>
        <begin position="744"/>
        <end position="784"/>
    </location>
</feature>
<feature type="non-terminal residue" evidence="2">
    <location>
        <position position="1240"/>
    </location>
</feature>
<feature type="compositionally biased region" description="Acidic residues" evidence="1">
    <location>
        <begin position="411"/>
        <end position="420"/>
    </location>
</feature>
<proteinExistence type="predicted"/>
<feature type="compositionally biased region" description="Acidic residues" evidence="1">
    <location>
        <begin position="611"/>
        <end position="623"/>
    </location>
</feature>
<dbReference type="EMBL" id="JANBPK010001270">
    <property type="protein sequence ID" value="KAJ2923865.1"/>
    <property type="molecule type" value="Genomic_DNA"/>
</dbReference>
<feature type="compositionally biased region" description="Basic and acidic residues" evidence="1">
    <location>
        <begin position="591"/>
        <end position="600"/>
    </location>
</feature>
<name>A0A9W8IWB2_9AGAR</name>
<feature type="compositionally biased region" description="Pro residues" evidence="1">
    <location>
        <begin position="1177"/>
        <end position="1187"/>
    </location>
</feature>
<feature type="compositionally biased region" description="Pro residues" evidence="1">
    <location>
        <begin position="1"/>
        <end position="11"/>
    </location>
</feature>
<feature type="compositionally biased region" description="Pro residues" evidence="1">
    <location>
        <begin position="1154"/>
        <end position="1166"/>
    </location>
</feature>
<accession>A0A9W8IWB2</accession>
<feature type="compositionally biased region" description="Acidic residues" evidence="1">
    <location>
        <begin position="630"/>
        <end position="656"/>
    </location>
</feature>
<feature type="compositionally biased region" description="Low complexity" evidence="1">
    <location>
        <begin position="390"/>
        <end position="403"/>
    </location>
</feature>
<feature type="region of interest" description="Disordered" evidence="1">
    <location>
        <begin position="952"/>
        <end position="1021"/>
    </location>
</feature>
<feature type="compositionally biased region" description="Acidic residues" evidence="1">
    <location>
        <begin position="162"/>
        <end position="171"/>
    </location>
</feature>
<dbReference type="Proteomes" id="UP001140091">
    <property type="component" value="Unassembled WGS sequence"/>
</dbReference>
<evidence type="ECO:0000256" key="1">
    <source>
        <dbReference type="SAM" id="MobiDB-lite"/>
    </source>
</evidence>
<feature type="compositionally biased region" description="Polar residues" evidence="1">
    <location>
        <begin position="118"/>
        <end position="141"/>
    </location>
</feature>
<feature type="region of interest" description="Disordered" evidence="1">
    <location>
        <begin position="97"/>
        <end position="247"/>
    </location>
</feature>
<dbReference type="OrthoDB" id="3258279at2759"/>
<sequence>MAENRSPPPSGDIPKLNLANLASPSKRSRSKTPGIAEPKPMAGDRIFNVAGNNVFNTNAEGSGGLAVDVDTTRMQLISPPPEEMLILLSARKKNTPFTPSLLADEEGSMTTAKRKRQQQTPKPSRITTAESEVAPSTSKQPQWAEATPNPRLRKQARRSTEPEEVLEDVEMESPTRNAFISTMTTPIPLPSTPSRPSGKAKLKKVLLQSPHTANPDADYIPPVRLLTSPGPGGEEEEEEADELGPITMGSVVRRKLLAAKGSRRSATPIPAYEPPKDVFTPPREVVMQPPPSTTRRLKGKGRQSSVAREAETAVKQEMPDIDLKAPMPPPSPGDDPLLLSSDIEEIECLPPPVVQHKTPKMSTKKKTKGDTGKKSTVKSSKKKAGRTPGSSKKTTLLQSTTSTAIAAEVVLQEEEEEGDELLNRGPLDFDLPPSSPPPASEDEDNFDWTQGGVVEDQYLASTEDSMMHMDPADAEVEPVAVGLLDFDSALKNHTSNSAAAGWSSDEEEGDQDQDAEGTGEYTGRWRLMKVRTKTDPPSEATAYRMEEWGRPVSPFPGVRRLHLDPEKDVVLPEESVEEPSTPRNEAVGLESTREEVETPRPELTILPPSEAEVEEEEAREEEEVMRMSIEPEEEEPEPQEQDHQDDDDDVQQEAEPEPFPVTPANNRAFEFTSSHYVPLNDVEQATQDVVNDDDDGNEEDLSDLDLGMVKIVSADPRAAARAAAILKQYDYECFTKLTMKQQRNKDKRRYSSLDDFSQESRRRNLLGSGVGKGDSREVAERERKRRRATLGMGVIGDRVVIPGSPSVTLPELLHQAEKEVLNHSPVKVSAVATPPLTRASLDAKRLFETPVRKEVSPTVVVFPVWNQTYEGEERPWTKEEWKVLDSCLTDERLDVRGGYSPHAQELKPVDEIDVDNVVERFVGMAGGDDVVNAYGSSWTRDLLRQRVRALQRKQRSGNVAPPTTPIAARSVSPALSLGGEKRRASMEVPDFTPLGRRAPPPRKSRPSLPQPVTENAPFSTLARRKSIPATLLAPRYSHLLDEARIISGEVADMSMQQDSQGGDTEEQPSEPDELPTAEPHDETSVEFPTVESTPQPSESRDLRYRTPGTTFGKKLKGIFFSYLPTKSRGPVETPERPPLPKVPHPKELVELHPAPLPKPSMIPRPKQPQRLVQLNPVQPPPPPPDVIPRPRRSSGSSVKDLVKSFEEMKDREQQERPPSSLGKAAGIRSLGKASKPSWKP</sequence>
<reference evidence="2" key="1">
    <citation type="submission" date="2022-06" db="EMBL/GenBank/DDBJ databases">
        <title>Genome Sequence of Candolleomyces eurysporus.</title>
        <authorList>
            <person name="Buettner E."/>
        </authorList>
    </citation>
    <scope>NUCLEOTIDE SEQUENCE</scope>
    <source>
        <strain evidence="2">VTCC 930004</strain>
    </source>
</reference>
<organism evidence="2 3">
    <name type="scientific">Candolleomyces eurysporus</name>
    <dbReference type="NCBI Taxonomy" id="2828524"/>
    <lineage>
        <taxon>Eukaryota</taxon>
        <taxon>Fungi</taxon>
        <taxon>Dikarya</taxon>
        <taxon>Basidiomycota</taxon>
        <taxon>Agaricomycotina</taxon>
        <taxon>Agaricomycetes</taxon>
        <taxon>Agaricomycetidae</taxon>
        <taxon>Agaricales</taxon>
        <taxon>Agaricineae</taxon>
        <taxon>Psathyrellaceae</taxon>
        <taxon>Candolleomyces</taxon>
    </lineage>
</organism>
<evidence type="ECO:0000313" key="3">
    <source>
        <dbReference type="Proteomes" id="UP001140091"/>
    </source>
</evidence>
<feature type="compositionally biased region" description="Basic residues" evidence="1">
    <location>
        <begin position="375"/>
        <end position="385"/>
    </location>
</feature>
<feature type="region of interest" description="Disordered" evidence="1">
    <location>
        <begin position="1054"/>
        <end position="1240"/>
    </location>
</feature>